<protein>
    <recommendedName>
        <fullName evidence="4">Late embryogenesis abundant protein</fullName>
    </recommendedName>
</protein>
<evidence type="ECO:0000313" key="2">
    <source>
        <dbReference type="EMBL" id="GKU92765.1"/>
    </source>
</evidence>
<evidence type="ECO:0000256" key="1">
    <source>
        <dbReference type="ARBA" id="ARBA00007086"/>
    </source>
</evidence>
<gene>
    <name evidence="2" type="ORF">SLEP1_g6449</name>
</gene>
<dbReference type="InterPro" id="IPR004926">
    <property type="entry name" value="LEA_3a"/>
</dbReference>
<organism evidence="2 3">
    <name type="scientific">Rubroshorea leprosula</name>
    <dbReference type="NCBI Taxonomy" id="152421"/>
    <lineage>
        <taxon>Eukaryota</taxon>
        <taxon>Viridiplantae</taxon>
        <taxon>Streptophyta</taxon>
        <taxon>Embryophyta</taxon>
        <taxon>Tracheophyta</taxon>
        <taxon>Spermatophyta</taxon>
        <taxon>Magnoliopsida</taxon>
        <taxon>eudicotyledons</taxon>
        <taxon>Gunneridae</taxon>
        <taxon>Pentapetalae</taxon>
        <taxon>rosids</taxon>
        <taxon>malvids</taxon>
        <taxon>Malvales</taxon>
        <taxon>Dipterocarpaceae</taxon>
        <taxon>Rubroshorea</taxon>
    </lineage>
</organism>
<name>A0AAV5I187_9ROSI</name>
<sequence>MADLSIKGFRLLRRSYAGLAAEDVNVKVQAAASVISKATDLKATVSAGKKEVFWMQDPNTGNYIPESHFGVIDVVELREKKLSRKYNP</sequence>
<dbReference type="PANTHER" id="PTHR33509:SF21">
    <property type="entry name" value="OS02G0564600 PROTEIN"/>
    <property type="match status" value="1"/>
</dbReference>
<keyword evidence="3" id="KW-1185">Reference proteome</keyword>
<proteinExistence type="inferred from homology"/>
<evidence type="ECO:0008006" key="4">
    <source>
        <dbReference type="Google" id="ProtNLM"/>
    </source>
</evidence>
<reference evidence="2 3" key="1">
    <citation type="journal article" date="2021" name="Commun. Biol.">
        <title>The genome of Shorea leprosula (Dipterocarpaceae) highlights the ecological relevance of drought in aseasonal tropical rainforests.</title>
        <authorList>
            <person name="Ng K.K.S."/>
            <person name="Kobayashi M.J."/>
            <person name="Fawcett J.A."/>
            <person name="Hatakeyama M."/>
            <person name="Paape T."/>
            <person name="Ng C.H."/>
            <person name="Ang C.C."/>
            <person name="Tnah L.H."/>
            <person name="Lee C.T."/>
            <person name="Nishiyama T."/>
            <person name="Sese J."/>
            <person name="O'Brien M.J."/>
            <person name="Copetti D."/>
            <person name="Mohd Noor M.I."/>
            <person name="Ong R.C."/>
            <person name="Putra M."/>
            <person name="Sireger I.Z."/>
            <person name="Indrioko S."/>
            <person name="Kosugi Y."/>
            <person name="Izuno A."/>
            <person name="Isagi Y."/>
            <person name="Lee S.L."/>
            <person name="Shimizu K.K."/>
        </authorList>
    </citation>
    <scope>NUCLEOTIDE SEQUENCE [LARGE SCALE GENOMIC DNA]</scope>
    <source>
        <strain evidence="2">214</strain>
    </source>
</reference>
<accession>A0AAV5I187</accession>
<comment type="similarity">
    <text evidence="1">Belongs to the LEA type 3 family.</text>
</comment>
<comment type="caution">
    <text evidence="2">The sequence shown here is derived from an EMBL/GenBank/DDBJ whole genome shotgun (WGS) entry which is preliminary data.</text>
</comment>
<dbReference type="Pfam" id="PF03242">
    <property type="entry name" value="LEA_3a"/>
    <property type="match status" value="1"/>
</dbReference>
<dbReference type="EMBL" id="BPVZ01000006">
    <property type="protein sequence ID" value="GKU92765.1"/>
    <property type="molecule type" value="Genomic_DNA"/>
</dbReference>
<evidence type="ECO:0000313" key="3">
    <source>
        <dbReference type="Proteomes" id="UP001054252"/>
    </source>
</evidence>
<dbReference type="PANTHER" id="PTHR33509">
    <property type="entry name" value="LATE EMBRYOGENIS ABUNDANT PROTEIN 2-RELATED"/>
    <property type="match status" value="1"/>
</dbReference>
<dbReference type="Proteomes" id="UP001054252">
    <property type="component" value="Unassembled WGS sequence"/>
</dbReference>
<dbReference type="AlphaFoldDB" id="A0AAV5I187"/>